<reference evidence="1" key="1">
    <citation type="submission" date="2014-12" db="EMBL/GenBank/DDBJ databases">
        <title>Genome Sequence of Valsa Canker Pathogens Uncovers a Specific Adaption of Colonization on Woody Bark.</title>
        <authorList>
            <person name="Yin Z."/>
            <person name="Liu H."/>
            <person name="Gao X."/>
            <person name="Li Z."/>
            <person name="Song N."/>
            <person name="Ke X."/>
            <person name="Dai Q."/>
            <person name="Wu Y."/>
            <person name="Sun Y."/>
            <person name="Xu J.-R."/>
            <person name="Kang Z.K."/>
            <person name="Wang L."/>
            <person name="Huang L."/>
        </authorList>
    </citation>
    <scope>NUCLEOTIDE SEQUENCE [LARGE SCALE GENOMIC DNA]</scope>
    <source>
        <strain evidence="1">03-8</strain>
    </source>
</reference>
<keyword evidence="2" id="KW-1185">Reference proteome</keyword>
<evidence type="ECO:0000313" key="1">
    <source>
        <dbReference type="EMBL" id="KUI64286.1"/>
    </source>
</evidence>
<dbReference type="PANTHER" id="PTHR35179">
    <property type="entry name" value="PROTEIN CBG02620"/>
    <property type="match status" value="1"/>
</dbReference>
<dbReference type="SMR" id="A0A194VJG6"/>
<dbReference type="Proteomes" id="UP000078559">
    <property type="component" value="Unassembled WGS sequence"/>
</dbReference>
<accession>A0A194VJG6</accession>
<proteinExistence type="predicted"/>
<organism evidence="1 2">
    <name type="scientific">Cytospora mali</name>
    <name type="common">Apple Valsa canker fungus</name>
    <name type="synonym">Valsa mali</name>
    <dbReference type="NCBI Taxonomy" id="578113"/>
    <lineage>
        <taxon>Eukaryota</taxon>
        <taxon>Fungi</taxon>
        <taxon>Dikarya</taxon>
        <taxon>Ascomycota</taxon>
        <taxon>Pezizomycotina</taxon>
        <taxon>Sordariomycetes</taxon>
        <taxon>Sordariomycetidae</taxon>
        <taxon>Diaporthales</taxon>
        <taxon>Cytosporaceae</taxon>
        <taxon>Cytospora</taxon>
    </lineage>
</organism>
<dbReference type="EMBL" id="KN796127">
    <property type="protein sequence ID" value="KUI64286.1"/>
    <property type="molecule type" value="Genomic_DNA"/>
</dbReference>
<dbReference type="PANTHER" id="PTHR35179:SF1">
    <property type="entry name" value="INTEGRAL MEMBRANE PROTEIN"/>
    <property type="match status" value="1"/>
</dbReference>
<gene>
    <name evidence="1" type="ORF">VM1G_11097</name>
</gene>
<evidence type="ECO:0000313" key="2">
    <source>
        <dbReference type="Proteomes" id="UP000078559"/>
    </source>
</evidence>
<dbReference type="OrthoDB" id="420564at2759"/>
<name>A0A194VJG6_CYTMA</name>
<sequence length="334" mass="38160">MSQHCRDSNVARMPRYPFEPMFQSMSVMNPETKFDHVDIVINRNSLTHLLRFSNGSCQKSFRLDLAMVHNTLVVTPVWERITEAKRHVSNYGREFENLFVQRSPDMQDSSTHHRAIRYKLGSLNCAVLLEIDATVCDFDGLKGSSSHKHWKFLSKPNTVAHTLLSKEGQPQTDAETSLFKSMSLENLEIPRPKHHPHSMVIPRGRGTLSTTAAELVMTKGRAAKKTTQLWLGRTPYCVRGSHMDAKFTRVNVIHYGTSFRAFDIENQDGLQRLVSLIKQLRTSTINATDQSCIVICNKEVRPLVLRVFDHEKTPRPPLPEDLRRHFWTAAGAEE</sequence>
<protein>
    <submittedName>
        <fullName evidence="1">Uncharacterized protein</fullName>
    </submittedName>
</protein>
<dbReference type="AlphaFoldDB" id="A0A194VJG6"/>